<dbReference type="EMBL" id="ATBP01000023">
    <property type="protein sequence ID" value="ETR74070.1"/>
    <property type="molecule type" value="Genomic_DNA"/>
</dbReference>
<reference evidence="3" key="1">
    <citation type="submission" date="2012-11" db="EMBL/GenBank/DDBJ databases">
        <authorList>
            <person name="Lucero-Rivera Y.E."/>
            <person name="Tovar-Ramirez D."/>
        </authorList>
    </citation>
    <scope>NUCLEOTIDE SEQUENCE [LARGE SCALE GENOMIC DNA]</scope>
    <source>
        <strain evidence="3">Araruama</strain>
    </source>
</reference>
<dbReference type="InterPro" id="IPR002645">
    <property type="entry name" value="STAS_dom"/>
</dbReference>
<organism evidence="2 3">
    <name type="scientific">Candidatus Magnetoglobus multicellularis str. Araruama</name>
    <dbReference type="NCBI Taxonomy" id="890399"/>
    <lineage>
        <taxon>Bacteria</taxon>
        <taxon>Pseudomonadati</taxon>
        <taxon>Thermodesulfobacteriota</taxon>
        <taxon>Desulfobacteria</taxon>
        <taxon>Desulfobacterales</taxon>
        <taxon>Desulfobacteraceae</taxon>
        <taxon>Candidatus Magnetoglobus</taxon>
    </lineage>
</organism>
<dbReference type="AlphaFoldDB" id="A0A1V1PH02"/>
<name>A0A1V1PH02_9BACT</name>
<dbReference type="SUPFAM" id="SSF52091">
    <property type="entry name" value="SpoIIaa-like"/>
    <property type="match status" value="1"/>
</dbReference>
<dbReference type="Gene3D" id="3.30.750.24">
    <property type="entry name" value="STAS domain"/>
    <property type="match status" value="1"/>
</dbReference>
<proteinExistence type="predicted"/>
<feature type="domain" description="STAS" evidence="1">
    <location>
        <begin position="1"/>
        <end position="106"/>
    </location>
</feature>
<evidence type="ECO:0000313" key="3">
    <source>
        <dbReference type="Proteomes" id="UP000189670"/>
    </source>
</evidence>
<evidence type="ECO:0000313" key="2">
    <source>
        <dbReference type="EMBL" id="ETR74070.1"/>
    </source>
</evidence>
<accession>A0A1V1PH02</accession>
<gene>
    <name evidence="2" type="ORF">OMM_06548</name>
</gene>
<evidence type="ECO:0000259" key="1">
    <source>
        <dbReference type="PROSITE" id="PS50801"/>
    </source>
</evidence>
<dbReference type="PROSITE" id="PS50801">
    <property type="entry name" value="STAS"/>
    <property type="match status" value="1"/>
</dbReference>
<protein>
    <submittedName>
        <fullName evidence="2">Anti-sigma-factor antagonist</fullName>
    </submittedName>
</protein>
<dbReference type="Proteomes" id="UP000189670">
    <property type="component" value="Unassembled WGS sequence"/>
</dbReference>
<dbReference type="InterPro" id="IPR036513">
    <property type="entry name" value="STAS_dom_sf"/>
</dbReference>
<sequence>MKTYKSNGTFFLLPETDLVASQMEEIRDYFMKELRDNVDVDKVTLDATGIEIVDSLGVNLIIGLYRHVSTESKKFNVINAGEKFMKVANFFRFSTLFDIEKASSDD</sequence>
<comment type="caution">
    <text evidence="2">The sequence shown here is derived from an EMBL/GenBank/DDBJ whole genome shotgun (WGS) entry which is preliminary data.</text>
</comment>